<keyword evidence="4" id="KW-1185">Reference proteome</keyword>
<organism evidence="3 4">
    <name type="scientific">Datura stramonium</name>
    <name type="common">Jimsonweed</name>
    <name type="synonym">Common thornapple</name>
    <dbReference type="NCBI Taxonomy" id="4076"/>
    <lineage>
        <taxon>Eukaryota</taxon>
        <taxon>Viridiplantae</taxon>
        <taxon>Streptophyta</taxon>
        <taxon>Embryophyta</taxon>
        <taxon>Tracheophyta</taxon>
        <taxon>Spermatophyta</taxon>
        <taxon>Magnoliopsida</taxon>
        <taxon>eudicotyledons</taxon>
        <taxon>Gunneridae</taxon>
        <taxon>Pentapetalae</taxon>
        <taxon>asterids</taxon>
        <taxon>lamiids</taxon>
        <taxon>Solanales</taxon>
        <taxon>Solanaceae</taxon>
        <taxon>Solanoideae</taxon>
        <taxon>Datureae</taxon>
        <taxon>Datura</taxon>
    </lineage>
</organism>
<evidence type="ECO:0000313" key="3">
    <source>
        <dbReference type="EMBL" id="MCE3051124.1"/>
    </source>
</evidence>
<proteinExistence type="predicted"/>
<sequence>MVDRLLTLGLGFVFDAPGDYNLNMVREFLAKWMPKERSNQVKIRGQIIEFAPISLNRLLGTPHVNPQPFVNIVKKPPYRDFRHMLCGPNSVARWTHHQQFGYHVSLPYAHLSREARVWLKILCACLVPEKHVTHVTRERVCLVYALMIGMPINVGVFIKNVLKRARVKKGQNFGFGSLLTKFLCGHDIEEEEADYRPAYNPRGIDVTKTKEPEDINGPVLSVNERNARIENLLSHLYRSGFKEPLDDDVAT</sequence>
<evidence type="ECO:0000256" key="1">
    <source>
        <dbReference type="SAM" id="Phobius"/>
    </source>
</evidence>
<comment type="caution">
    <text evidence="3">The sequence shown here is derived from an EMBL/GenBank/DDBJ whole genome shotgun (WGS) entry which is preliminary data.</text>
</comment>
<feature type="domain" description="Putative plant transposon protein" evidence="2">
    <location>
        <begin position="9"/>
        <end position="183"/>
    </location>
</feature>
<keyword evidence="1" id="KW-1133">Transmembrane helix</keyword>
<evidence type="ECO:0000259" key="2">
    <source>
        <dbReference type="Pfam" id="PF20167"/>
    </source>
</evidence>
<keyword evidence="1" id="KW-0812">Transmembrane</keyword>
<reference evidence="3 4" key="1">
    <citation type="journal article" date="2021" name="BMC Genomics">
        <title>Datura genome reveals duplications of psychoactive alkaloid biosynthetic genes and high mutation rate following tissue culture.</title>
        <authorList>
            <person name="Rajewski A."/>
            <person name="Carter-House D."/>
            <person name="Stajich J."/>
            <person name="Litt A."/>
        </authorList>
    </citation>
    <scope>NUCLEOTIDE SEQUENCE [LARGE SCALE GENOMIC DNA]</scope>
    <source>
        <strain evidence="3">AR-01</strain>
    </source>
</reference>
<dbReference type="InterPro" id="IPR046796">
    <property type="entry name" value="Transposase_32_dom"/>
</dbReference>
<feature type="transmembrane region" description="Helical" evidence="1">
    <location>
        <begin position="142"/>
        <end position="162"/>
    </location>
</feature>
<dbReference type="Pfam" id="PF20167">
    <property type="entry name" value="Transposase_32"/>
    <property type="match status" value="1"/>
</dbReference>
<gene>
    <name evidence="3" type="ORF">HAX54_048948</name>
</gene>
<accession>A0ABS8WPN7</accession>
<name>A0ABS8WPN7_DATST</name>
<dbReference type="Proteomes" id="UP000823775">
    <property type="component" value="Unassembled WGS sequence"/>
</dbReference>
<keyword evidence="1" id="KW-0472">Membrane</keyword>
<dbReference type="EMBL" id="JACEIK010008190">
    <property type="protein sequence ID" value="MCE3051124.1"/>
    <property type="molecule type" value="Genomic_DNA"/>
</dbReference>
<evidence type="ECO:0000313" key="4">
    <source>
        <dbReference type="Proteomes" id="UP000823775"/>
    </source>
</evidence>
<protein>
    <recommendedName>
        <fullName evidence="2">Putative plant transposon protein domain-containing protein</fullName>
    </recommendedName>
</protein>